<feature type="compositionally biased region" description="Low complexity" evidence="1">
    <location>
        <begin position="407"/>
        <end position="420"/>
    </location>
</feature>
<feature type="region of interest" description="Disordered" evidence="1">
    <location>
        <begin position="1"/>
        <end position="56"/>
    </location>
</feature>
<name>A0A0C3CJY9_HEBCY</name>
<organism evidence="2 3">
    <name type="scientific">Hebeloma cylindrosporum</name>
    <dbReference type="NCBI Taxonomy" id="76867"/>
    <lineage>
        <taxon>Eukaryota</taxon>
        <taxon>Fungi</taxon>
        <taxon>Dikarya</taxon>
        <taxon>Basidiomycota</taxon>
        <taxon>Agaricomycotina</taxon>
        <taxon>Agaricomycetes</taxon>
        <taxon>Agaricomycetidae</taxon>
        <taxon>Agaricales</taxon>
        <taxon>Agaricineae</taxon>
        <taxon>Hymenogastraceae</taxon>
        <taxon>Hebeloma</taxon>
    </lineage>
</organism>
<dbReference type="OrthoDB" id="3596986at2759"/>
<gene>
    <name evidence="2" type="ORF">M413DRAFT_442399</name>
</gene>
<accession>A0A0C3CJY9</accession>
<feature type="region of interest" description="Disordered" evidence="1">
    <location>
        <begin position="394"/>
        <end position="426"/>
    </location>
</feature>
<protein>
    <submittedName>
        <fullName evidence="2">Uncharacterized protein</fullName>
    </submittedName>
</protein>
<keyword evidence="3" id="KW-1185">Reference proteome</keyword>
<evidence type="ECO:0000256" key="1">
    <source>
        <dbReference type="SAM" id="MobiDB-lite"/>
    </source>
</evidence>
<sequence length="593" mass="63432">MGEEGVDGEDDDEEEGAEADEADAEGGGRGRGRGRARARGRAGAGDELDMVFDDPEDDGRGLVSAAWGTGHDGSAIEIVGVEFVERGTAHTACGLGRRNRAQRLLEYAERRSSILGQPSSGAFASFAAAATASTRLAGRKRRRGWEGWPVQPNRRISPNATVLDVVHEVDEEEEALEEKMMMEMKMKKKMKRDEEEEGKMMDVRTMVFGMGVSGDLRVGFKYTPTLLKEILFPSSPRISSSSQVDVPHPRKRRRIQQQQPVQEPTEDVEMAVTGNNDRDATPPKEARSIGDQPTLASPSAPPPVRPVILETAKETYLLSPSVLTVQGRAVRAYDIALVLETEVVVEDQEDQVIVEKNTEEALVVDGDGEMVLLDEEAAAAAALALKDALIATTKETSEPPRKAKSDLSVLTPLPASSSSSTPPPPLVRVDDAAAAIDIPAPAPSEEQSLDTDGPLVIPKLPIAANTDNNGDNTNADNSTMLIDDDDDDDIMVNLNPTKPHGQQQQFVASAAAVQLQTQVLQRGLGVEMFRFAEDGVYVLDGVGGSGSASASGAASGGSAAVGVGINDGMETEWVISVKNWKWAPRGPSLRERI</sequence>
<dbReference type="AlphaFoldDB" id="A0A0C3CJY9"/>
<dbReference type="EMBL" id="KN831773">
    <property type="protein sequence ID" value="KIM44419.1"/>
    <property type="molecule type" value="Genomic_DNA"/>
</dbReference>
<feature type="compositionally biased region" description="Basic and acidic residues" evidence="1">
    <location>
        <begin position="276"/>
        <end position="288"/>
    </location>
</feature>
<feature type="region of interest" description="Disordered" evidence="1">
    <location>
        <begin position="237"/>
        <end position="304"/>
    </location>
</feature>
<dbReference type="Proteomes" id="UP000053424">
    <property type="component" value="Unassembled WGS sequence"/>
</dbReference>
<dbReference type="HOGENOM" id="CLU_460080_0_0_1"/>
<feature type="compositionally biased region" description="Acidic residues" evidence="1">
    <location>
        <begin position="46"/>
        <end position="56"/>
    </location>
</feature>
<reference evidence="3" key="2">
    <citation type="submission" date="2015-01" db="EMBL/GenBank/DDBJ databases">
        <title>Evolutionary Origins and Diversification of the Mycorrhizal Mutualists.</title>
        <authorList>
            <consortium name="DOE Joint Genome Institute"/>
            <consortium name="Mycorrhizal Genomics Consortium"/>
            <person name="Kohler A."/>
            <person name="Kuo A."/>
            <person name="Nagy L.G."/>
            <person name="Floudas D."/>
            <person name="Copeland A."/>
            <person name="Barry K.W."/>
            <person name="Cichocki N."/>
            <person name="Veneault-Fourrey C."/>
            <person name="LaButti K."/>
            <person name="Lindquist E.A."/>
            <person name="Lipzen A."/>
            <person name="Lundell T."/>
            <person name="Morin E."/>
            <person name="Murat C."/>
            <person name="Riley R."/>
            <person name="Ohm R."/>
            <person name="Sun H."/>
            <person name="Tunlid A."/>
            <person name="Henrissat B."/>
            <person name="Grigoriev I.V."/>
            <person name="Hibbett D.S."/>
            <person name="Martin F."/>
        </authorList>
    </citation>
    <scope>NUCLEOTIDE SEQUENCE [LARGE SCALE GENOMIC DNA]</scope>
    <source>
        <strain evidence="3">h7</strain>
    </source>
</reference>
<feature type="compositionally biased region" description="Acidic residues" evidence="1">
    <location>
        <begin position="1"/>
        <end position="24"/>
    </location>
</feature>
<evidence type="ECO:0000313" key="3">
    <source>
        <dbReference type="Proteomes" id="UP000053424"/>
    </source>
</evidence>
<evidence type="ECO:0000313" key="2">
    <source>
        <dbReference type="EMBL" id="KIM44419.1"/>
    </source>
</evidence>
<feature type="compositionally biased region" description="Basic and acidic residues" evidence="1">
    <location>
        <begin position="395"/>
        <end position="405"/>
    </location>
</feature>
<reference evidence="2 3" key="1">
    <citation type="submission" date="2014-04" db="EMBL/GenBank/DDBJ databases">
        <authorList>
            <consortium name="DOE Joint Genome Institute"/>
            <person name="Kuo A."/>
            <person name="Gay G."/>
            <person name="Dore J."/>
            <person name="Kohler A."/>
            <person name="Nagy L.G."/>
            <person name="Floudas D."/>
            <person name="Copeland A."/>
            <person name="Barry K.W."/>
            <person name="Cichocki N."/>
            <person name="Veneault-Fourrey C."/>
            <person name="LaButti K."/>
            <person name="Lindquist E.A."/>
            <person name="Lipzen A."/>
            <person name="Lundell T."/>
            <person name="Morin E."/>
            <person name="Murat C."/>
            <person name="Sun H."/>
            <person name="Tunlid A."/>
            <person name="Henrissat B."/>
            <person name="Grigoriev I.V."/>
            <person name="Hibbett D.S."/>
            <person name="Martin F."/>
            <person name="Nordberg H.P."/>
            <person name="Cantor M.N."/>
            <person name="Hua S.X."/>
        </authorList>
    </citation>
    <scope>NUCLEOTIDE SEQUENCE [LARGE SCALE GENOMIC DNA]</scope>
    <source>
        <strain evidence="3">h7</strain>
    </source>
</reference>
<feature type="compositionally biased region" description="Basic residues" evidence="1">
    <location>
        <begin position="30"/>
        <end position="40"/>
    </location>
</feature>
<proteinExistence type="predicted"/>
<dbReference type="STRING" id="686832.A0A0C3CJY9"/>